<dbReference type="STRING" id="105231.A0A1Y1IJM4"/>
<keyword evidence="3" id="KW-0547">Nucleotide-binding</keyword>
<dbReference type="PRINTS" id="PR01607">
    <property type="entry name" value="APYRASEFAMLY"/>
</dbReference>
<dbReference type="Gene3D" id="3.60.21.10">
    <property type="match status" value="1"/>
</dbReference>
<dbReference type="GO" id="GO:0016787">
    <property type="term" value="F:hydrolase activity"/>
    <property type="evidence" value="ECO:0007669"/>
    <property type="project" value="UniProtKB-KW"/>
</dbReference>
<evidence type="ECO:0000259" key="5">
    <source>
        <dbReference type="Pfam" id="PF02872"/>
    </source>
</evidence>
<evidence type="ECO:0000313" key="6">
    <source>
        <dbReference type="EMBL" id="GAQ89649.1"/>
    </source>
</evidence>
<gene>
    <name evidence="6" type="ORF">KFL_005470010</name>
</gene>
<dbReference type="AlphaFoldDB" id="A0A1Y1IJM4"/>
<keyword evidence="3" id="KW-0378">Hydrolase</keyword>
<dbReference type="InterPro" id="IPR006179">
    <property type="entry name" value="5_nucleotidase/apyrase"/>
</dbReference>
<keyword evidence="2" id="KW-0732">Signal</keyword>
<keyword evidence="7" id="KW-1185">Reference proteome</keyword>
<evidence type="ECO:0000313" key="7">
    <source>
        <dbReference type="Proteomes" id="UP000054558"/>
    </source>
</evidence>
<dbReference type="OMA" id="NYDCDSP"/>
<protein>
    <submittedName>
        <fullName evidence="6">Uncharacterized protein</fullName>
    </submittedName>
</protein>
<dbReference type="Gene3D" id="3.90.780.10">
    <property type="entry name" value="5'-Nucleotidase, C-terminal domain"/>
    <property type="match status" value="1"/>
</dbReference>
<evidence type="ECO:0000256" key="1">
    <source>
        <dbReference type="ARBA" id="ARBA00006654"/>
    </source>
</evidence>
<name>A0A1Y1IJM4_KLENI</name>
<dbReference type="Proteomes" id="UP000054558">
    <property type="component" value="Unassembled WGS sequence"/>
</dbReference>
<evidence type="ECO:0000259" key="4">
    <source>
        <dbReference type="Pfam" id="PF00149"/>
    </source>
</evidence>
<feature type="domain" description="Calcineurin-like phosphoesterase" evidence="4">
    <location>
        <begin position="2"/>
        <end position="194"/>
    </location>
</feature>
<dbReference type="GO" id="GO:0000166">
    <property type="term" value="F:nucleotide binding"/>
    <property type="evidence" value="ECO:0007669"/>
    <property type="project" value="UniProtKB-KW"/>
</dbReference>
<dbReference type="Pfam" id="PF00149">
    <property type="entry name" value="Metallophos"/>
    <property type="match status" value="1"/>
</dbReference>
<dbReference type="PANTHER" id="PTHR11575:SF24">
    <property type="entry name" value="5'-NUCLEOTIDASE"/>
    <property type="match status" value="1"/>
</dbReference>
<evidence type="ECO:0000256" key="3">
    <source>
        <dbReference type="RuleBase" id="RU362119"/>
    </source>
</evidence>
<sequence>DCYGGYAKMATIIDQERAKDLPVIVVNAGDEFTGTLWSLTYAGKESSTFLNLLGFDVMTFGDHEFDKGPQVLADYISQLNFPIVGTNTVPNPSSPIFNKFSKSAIISVKNKMGQEVAKVGICGWVTPDTKFTSSPGPDINFADVIPSVTACVAGLNNQGVKIVIGLGHGGINDDLVVAKSVPGLSLIVGGHSHTFLYSGRPPKLSVAGNTTDTPLFPYPINVQNDFGTTVPYVQAFWAGRYMGRFTVTFDAVGRFKNFATTQPILLGGSVSESNVPEKPSVADLVQALSGPVDALNGQIIGSSTVVLNGRPYLQDPVTGPGSAEINLGDLLTDAMVWKVAQNPSFEQQFGPNVIAATNTGGIRVNVPAGQLTRAQILSVLPFGNVLTIIQMNGATLRSAIEFSVGLFTPTYVGNQFLQVSGIKFSFDPSKPAGSRLLELVAFNPIAKCFTPVDAAATYNVISNDFTANGGDGYSMFATSKKLLATGPVLADVLAEYVQNFSPINITDKLSLLDITTSNRINVITANNPFVSQKTCARKMRRSLFEAL</sequence>
<dbReference type="SUPFAM" id="SSF55816">
    <property type="entry name" value="5'-nucleotidase (syn. UDP-sugar hydrolase), C-terminal domain"/>
    <property type="match status" value="1"/>
</dbReference>
<dbReference type="PANTHER" id="PTHR11575">
    <property type="entry name" value="5'-NUCLEOTIDASE-RELATED"/>
    <property type="match status" value="1"/>
</dbReference>
<reference evidence="6 7" key="1">
    <citation type="journal article" date="2014" name="Nat. Commun.">
        <title>Klebsormidium flaccidum genome reveals primary factors for plant terrestrial adaptation.</title>
        <authorList>
            <person name="Hori K."/>
            <person name="Maruyama F."/>
            <person name="Fujisawa T."/>
            <person name="Togashi T."/>
            <person name="Yamamoto N."/>
            <person name="Seo M."/>
            <person name="Sato S."/>
            <person name="Yamada T."/>
            <person name="Mori H."/>
            <person name="Tajima N."/>
            <person name="Moriyama T."/>
            <person name="Ikeuchi M."/>
            <person name="Watanabe M."/>
            <person name="Wada H."/>
            <person name="Kobayashi K."/>
            <person name="Saito M."/>
            <person name="Masuda T."/>
            <person name="Sasaki-Sekimoto Y."/>
            <person name="Mashiguchi K."/>
            <person name="Awai K."/>
            <person name="Shimojima M."/>
            <person name="Masuda S."/>
            <person name="Iwai M."/>
            <person name="Nobusawa T."/>
            <person name="Narise T."/>
            <person name="Kondo S."/>
            <person name="Saito H."/>
            <person name="Sato R."/>
            <person name="Murakawa M."/>
            <person name="Ihara Y."/>
            <person name="Oshima-Yamada Y."/>
            <person name="Ohtaka K."/>
            <person name="Satoh M."/>
            <person name="Sonobe K."/>
            <person name="Ishii M."/>
            <person name="Ohtani R."/>
            <person name="Kanamori-Sato M."/>
            <person name="Honoki R."/>
            <person name="Miyazaki D."/>
            <person name="Mochizuki H."/>
            <person name="Umetsu J."/>
            <person name="Higashi K."/>
            <person name="Shibata D."/>
            <person name="Kamiya Y."/>
            <person name="Sato N."/>
            <person name="Nakamura Y."/>
            <person name="Tabata S."/>
            <person name="Ida S."/>
            <person name="Kurokawa K."/>
            <person name="Ohta H."/>
        </authorList>
    </citation>
    <scope>NUCLEOTIDE SEQUENCE [LARGE SCALE GENOMIC DNA]</scope>
    <source>
        <strain evidence="6 7">NIES-2285</strain>
    </source>
</reference>
<evidence type="ECO:0000256" key="2">
    <source>
        <dbReference type="ARBA" id="ARBA00022729"/>
    </source>
</evidence>
<dbReference type="SUPFAM" id="SSF56300">
    <property type="entry name" value="Metallo-dependent phosphatases"/>
    <property type="match status" value="1"/>
</dbReference>
<organism evidence="6 7">
    <name type="scientific">Klebsormidium nitens</name>
    <name type="common">Green alga</name>
    <name type="synonym">Ulothrix nitens</name>
    <dbReference type="NCBI Taxonomy" id="105231"/>
    <lineage>
        <taxon>Eukaryota</taxon>
        <taxon>Viridiplantae</taxon>
        <taxon>Streptophyta</taxon>
        <taxon>Klebsormidiophyceae</taxon>
        <taxon>Klebsormidiales</taxon>
        <taxon>Klebsormidiaceae</taxon>
        <taxon>Klebsormidium</taxon>
    </lineage>
</organism>
<dbReference type="InterPro" id="IPR036907">
    <property type="entry name" value="5'-Nucleotdase_C_sf"/>
</dbReference>
<proteinExistence type="inferred from homology"/>
<dbReference type="InterPro" id="IPR029052">
    <property type="entry name" value="Metallo-depent_PP-like"/>
</dbReference>
<dbReference type="GO" id="GO:0009166">
    <property type="term" value="P:nucleotide catabolic process"/>
    <property type="evidence" value="ECO:0007669"/>
    <property type="project" value="InterPro"/>
</dbReference>
<comment type="similarity">
    <text evidence="1 3">Belongs to the 5'-nucleotidase family.</text>
</comment>
<feature type="non-terminal residue" evidence="6">
    <location>
        <position position="1"/>
    </location>
</feature>
<dbReference type="InterPro" id="IPR008334">
    <property type="entry name" value="5'-Nucleotdase_C"/>
</dbReference>
<dbReference type="OrthoDB" id="531680at2759"/>
<accession>A0A1Y1IJM4</accession>
<dbReference type="EMBL" id="DF237496">
    <property type="protein sequence ID" value="GAQ89649.1"/>
    <property type="molecule type" value="Genomic_DNA"/>
</dbReference>
<feature type="domain" description="5'-Nucleotidase C-terminal" evidence="5">
    <location>
        <begin position="322"/>
        <end position="477"/>
    </location>
</feature>
<dbReference type="Pfam" id="PF02872">
    <property type="entry name" value="5_nucleotid_C"/>
    <property type="match status" value="1"/>
</dbReference>
<dbReference type="InterPro" id="IPR004843">
    <property type="entry name" value="Calcineurin-like_PHP"/>
</dbReference>